<dbReference type="SUPFAM" id="SSF53335">
    <property type="entry name" value="S-adenosyl-L-methionine-dependent methyltransferases"/>
    <property type="match status" value="1"/>
</dbReference>
<dbReference type="GO" id="GO:0008757">
    <property type="term" value="F:S-adenosylmethionine-dependent methyltransferase activity"/>
    <property type="evidence" value="ECO:0007669"/>
    <property type="project" value="InterPro"/>
</dbReference>
<keyword evidence="1" id="KW-0472">Membrane</keyword>
<evidence type="ECO:0000259" key="2">
    <source>
        <dbReference type="Pfam" id="PF08241"/>
    </source>
</evidence>
<dbReference type="PANTHER" id="PTHR45277">
    <property type="entry name" value="EXPRESSED PROTEIN"/>
    <property type="match status" value="1"/>
</dbReference>
<organism evidence="3 4">
    <name type="scientific">Aneurinibacillus aneurinilyticus</name>
    <name type="common">Bacillus aneurinolyticus</name>
    <dbReference type="NCBI Taxonomy" id="1391"/>
    <lineage>
        <taxon>Bacteria</taxon>
        <taxon>Bacillati</taxon>
        <taxon>Bacillota</taxon>
        <taxon>Bacilli</taxon>
        <taxon>Bacillales</taxon>
        <taxon>Paenibacillaceae</taxon>
        <taxon>Aneurinibacillus group</taxon>
        <taxon>Aneurinibacillus</taxon>
    </lineage>
</organism>
<dbReference type="AlphaFoldDB" id="A0A848CKP4"/>
<feature type="transmembrane region" description="Helical" evidence="1">
    <location>
        <begin position="21"/>
        <end position="40"/>
    </location>
</feature>
<evidence type="ECO:0000256" key="1">
    <source>
        <dbReference type="SAM" id="Phobius"/>
    </source>
</evidence>
<dbReference type="PANTHER" id="PTHR45277:SF1">
    <property type="entry name" value="EXPRESSED PROTEIN"/>
    <property type="match status" value="1"/>
</dbReference>
<dbReference type="EMBL" id="JABAGO010000007">
    <property type="protein sequence ID" value="NME97874.1"/>
    <property type="molecule type" value="Genomic_DNA"/>
</dbReference>
<evidence type="ECO:0000313" key="4">
    <source>
        <dbReference type="Proteomes" id="UP000561326"/>
    </source>
</evidence>
<accession>A0A848CKP4</accession>
<evidence type="ECO:0000313" key="3">
    <source>
        <dbReference type="EMBL" id="NME97874.1"/>
    </source>
</evidence>
<keyword evidence="1" id="KW-1133">Transmembrane helix</keyword>
<dbReference type="Pfam" id="PF08241">
    <property type="entry name" value="Methyltransf_11"/>
    <property type="match status" value="1"/>
</dbReference>
<proteinExistence type="predicted"/>
<dbReference type="Gene3D" id="3.40.50.150">
    <property type="entry name" value="Vaccinia Virus protein VP39"/>
    <property type="match status" value="1"/>
</dbReference>
<keyword evidence="1" id="KW-0812">Transmembrane</keyword>
<keyword evidence="3" id="KW-0489">Methyltransferase</keyword>
<reference evidence="3 4" key="1">
    <citation type="submission" date="2020-04" db="EMBL/GenBank/DDBJ databases">
        <authorList>
            <person name="Hitch T.C.A."/>
            <person name="Wylensek D."/>
            <person name="Clavel T."/>
        </authorList>
    </citation>
    <scope>NUCLEOTIDE SEQUENCE [LARGE SCALE GENOMIC DNA]</scope>
    <source>
        <strain evidence="3 4">WB01_D5_05</strain>
    </source>
</reference>
<comment type="caution">
    <text evidence="3">The sequence shown here is derived from an EMBL/GenBank/DDBJ whole genome shotgun (WGS) entry which is preliminary data.</text>
</comment>
<keyword evidence="3" id="KW-0808">Transferase</keyword>
<dbReference type="InterPro" id="IPR013216">
    <property type="entry name" value="Methyltransf_11"/>
</dbReference>
<gene>
    <name evidence="3" type="ORF">HF838_06325</name>
</gene>
<dbReference type="Proteomes" id="UP000561326">
    <property type="component" value="Unassembled WGS sequence"/>
</dbReference>
<dbReference type="InterPro" id="IPR029063">
    <property type="entry name" value="SAM-dependent_MTases_sf"/>
</dbReference>
<dbReference type="OrthoDB" id="43862at2"/>
<dbReference type="GeneID" id="92839846"/>
<protein>
    <submittedName>
        <fullName evidence="3">Class I SAM-dependent methyltransferase</fullName>
    </submittedName>
</protein>
<dbReference type="RefSeq" id="WP_021622364.1">
    <property type="nucleotide sequence ID" value="NZ_CABKST010000170.1"/>
</dbReference>
<feature type="transmembrane region" description="Helical" evidence="1">
    <location>
        <begin position="46"/>
        <end position="71"/>
    </location>
</feature>
<name>A0A848CKP4_ANEAE</name>
<feature type="domain" description="Methyltransferase type 11" evidence="2">
    <location>
        <begin position="97"/>
        <end position="205"/>
    </location>
</feature>
<dbReference type="GO" id="GO:0032259">
    <property type="term" value="P:methylation"/>
    <property type="evidence" value="ECO:0007669"/>
    <property type="project" value="UniProtKB-KW"/>
</dbReference>
<dbReference type="CDD" id="cd02440">
    <property type="entry name" value="AdoMet_MTases"/>
    <property type="match status" value="1"/>
</dbReference>
<sequence length="250" mass="27923">MKQSLTGRGDYGIDAPIVVRNLLLMGAMFLLIGVTLFFIFPERLKWLGVTIGSVFLFSFLVVTAEALYMVWSSKVGKFRMREKLLDLVAMRGDERVLDVGCGRGLVLNAAAQRLSTGKAIGIDIWNTRDQSGNHPEATIANARTEGVAERVEIVDGDVRRMPFEDNDFNIVVSSLTIHNIPNADDRLQALSEIMRVLKPGGRFAILDFQHVREYADMFNQLGAHDVQIVGPYWLMFPPVRIAIGRKAKES</sequence>